<keyword evidence="3" id="KW-1185">Reference proteome</keyword>
<dbReference type="Proteomes" id="UP000266934">
    <property type="component" value="Chromosome"/>
</dbReference>
<evidence type="ECO:0000313" key="3">
    <source>
        <dbReference type="Proteomes" id="UP000266934"/>
    </source>
</evidence>
<dbReference type="KEGG" id="blag:BLTE_31860"/>
<reference evidence="2 3" key="1">
    <citation type="submission" date="2018-08" db="EMBL/GenBank/DDBJ databases">
        <title>Complete genome sequencing of Blastochloris tepida GI.</title>
        <authorList>
            <person name="Tsukatani Y."/>
            <person name="Mori H."/>
        </authorList>
    </citation>
    <scope>NUCLEOTIDE SEQUENCE [LARGE SCALE GENOMIC DNA]</scope>
    <source>
        <strain evidence="2 3">GI</strain>
    </source>
</reference>
<dbReference type="EMBL" id="AP018907">
    <property type="protein sequence ID" value="BBF94501.1"/>
    <property type="molecule type" value="Genomic_DNA"/>
</dbReference>
<dbReference type="Gene3D" id="3.30.2390.10">
    <property type="entry name" value="TTHA1013-like"/>
    <property type="match status" value="1"/>
</dbReference>
<feature type="domain" description="DUF1902" evidence="1">
    <location>
        <begin position="13"/>
        <end position="74"/>
    </location>
</feature>
<dbReference type="InterPro" id="IPR035069">
    <property type="entry name" value="TTHA1013/TTHA0281-like"/>
</dbReference>
<protein>
    <recommendedName>
        <fullName evidence="1">DUF1902 domain-containing protein</fullName>
    </recommendedName>
</protein>
<evidence type="ECO:0000313" key="2">
    <source>
        <dbReference type="EMBL" id="BBF94501.1"/>
    </source>
</evidence>
<proteinExistence type="predicted"/>
<dbReference type="OrthoDB" id="7205622at2"/>
<dbReference type="InterPro" id="IPR015066">
    <property type="entry name" value="DUF1902"/>
</dbReference>
<accession>A0A348G4L8</accession>
<dbReference type="AlphaFoldDB" id="A0A348G4L8"/>
<organism evidence="2 3">
    <name type="scientific">Blastochloris tepida</name>
    <dbReference type="NCBI Taxonomy" id="2233851"/>
    <lineage>
        <taxon>Bacteria</taxon>
        <taxon>Pseudomonadati</taxon>
        <taxon>Pseudomonadota</taxon>
        <taxon>Alphaproteobacteria</taxon>
        <taxon>Hyphomicrobiales</taxon>
        <taxon>Blastochloridaceae</taxon>
        <taxon>Blastochloris</taxon>
    </lineage>
</organism>
<gene>
    <name evidence="2" type="ORF">BLTE_31860</name>
</gene>
<dbReference type="RefSeq" id="WP_126401591.1">
    <property type="nucleotide sequence ID" value="NZ_AP018907.1"/>
</dbReference>
<name>A0A348G4L8_9HYPH</name>
<dbReference type="Pfam" id="PF08972">
    <property type="entry name" value="DUF1902"/>
    <property type="match status" value="1"/>
</dbReference>
<evidence type="ECO:0000259" key="1">
    <source>
        <dbReference type="Pfam" id="PF08972"/>
    </source>
</evidence>
<sequence>MSDGLDQAQAAFHVSAIWDEEAGVFFSQSDIPGLHGEAETFEAFVTLVHALAPEMIADNTALGGKPVAIQIVARRDVVLSAA</sequence>
<dbReference type="SUPFAM" id="SSF143100">
    <property type="entry name" value="TTHA1013/TTHA0281-like"/>
    <property type="match status" value="1"/>
</dbReference>